<organism evidence="2 3">
    <name type="scientific">Lentinula lateritia</name>
    <dbReference type="NCBI Taxonomy" id="40482"/>
    <lineage>
        <taxon>Eukaryota</taxon>
        <taxon>Fungi</taxon>
        <taxon>Dikarya</taxon>
        <taxon>Basidiomycota</taxon>
        <taxon>Agaricomycotina</taxon>
        <taxon>Agaricomycetes</taxon>
        <taxon>Agaricomycetidae</taxon>
        <taxon>Agaricales</taxon>
        <taxon>Marasmiineae</taxon>
        <taxon>Omphalotaceae</taxon>
        <taxon>Lentinula</taxon>
    </lineage>
</organism>
<gene>
    <name evidence="2" type="ORF">C8J55DRAFT_516738</name>
</gene>
<comment type="caution">
    <text evidence="2">The sequence shown here is derived from an EMBL/GenBank/DDBJ whole genome shotgun (WGS) entry which is preliminary data.</text>
</comment>
<evidence type="ECO:0000259" key="1">
    <source>
        <dbReference type="Pfam" id="PF01636"/>
    </source>
</evidence>
<protein>
    <submittedName>
        <fullName evidence="2">Kinase-like domain-containing protein</fullName>
    </submittedName>
</protein>
<accession>A0A9W9DLN6</accession>
<reference evidence="2" key="1">
    <citation type="submission" date="2022-08" db="EMBL/GenBank/DDBJ databases">
        <authorList>
            <consortium name="DOE Joint Genome Institute"/>
            <person name="Min B."/>
            <person name="Riley R."/>
            <person name="Sierra-Patev S."/>
            <person name="Naranjo-Ortiz M."/>
            <person name="Looney B."/>
            <person name="Konkel Z."/>
            <person name="Slot J.C."/>
            <person name="Sakamoto Y."/>
            <person name="Steenwyk J.L."/>
            <person name="Rokas A."/>
            <person name="Carro J."/>
            <person name="Camarero S."/>
            <person name="Ferreira P."/>
            <person name="Molpeceres G."/>
            <person name="Ruiz-Duenas F.J."/>
            <person name="Serrano A."/>
            <person name="Henrissat B."/>
            <person name="Drula E."/>
            <person name="Hughes K.W."/>
            <person name="Mata J.L."/>
            <person name="Ishikawa N.K."/>
            <person name="Vargas-Isla R."/>
            <person name="Ushijima S."/>
            <person name="Smith C.A."/>
            <person name="Ahrendt S."/>
            <person name="Andreopoulos W."/>
            <person name="He G."/>
            <person name="Labutti K."/>
            <person name="Lipzen A."/>
            <person name="Ng V."/>
            <person name="Sandor L."/>
            <person name="Barry K."/>
            <person name="Martinez A.T."/>
            <person name="Xiao Y."/>
            <person name="Gibbons J.G."/>
            <person name="Terashima K."/>
            <person name="Hibbett D.S."/>
            <person name="Grigoriev I.V."/>
        </authorList>
    </citation>
    <scope>NUCLEOTIDE SEQUENCE</scope>
    <source>
        <strain evidence="2">Sp2 HRB7682 ss15</strain>
    </source>
</reference>
<keyword evidence="2" id="KW-0808">Transferase</keyword>
<dbReference type="PANTHER" id="PTHR21310:SF15">
    <property type="entry name" value="AMINOGLYCOSIDE PHOSPHOTRANSFERASE DOMAIN-CONTAINING PROTEIN"/>
    <property type="match status" value="1"/>
</dbReference>
<dbReference type="GO" id="GO:0016301">
    <property type="term" value="F:kinase activity"/>
    <property type="evidence" value="ECO:0007669"/>
    <property type="project" value="UniProtKB-KW"/>
</dbReference>
<dbReference type="InterPro" id="IPR002575">
    <property type="entry name" value="Aminoglycoside_PTrfase"/>
</dbReference>
<dbReference type="InterPro" id="IPR051678">
    <property type="entry name" value="AGP_Transferase"/>
</dbReference>
<dbReference type="Pfam" id="PF01636">
    <property type="entry name" value="APH"/>
    <property type="match status" value="1"/>
</dbReference>
<dbReference type="AlphaFoldDB" id="A0A9W9DLN6"/>
<proteinExistence type="predicted"/>
<name>A0A9W9DLN6_9AGAR</name>
<keyword evidence="2" id="KW-0418">Kinase</keyword>
<sequence length="285" mass="32800">MQPAATDPFAPSAAAIEEVFEQFEQAKTTPLQMCVDLGDGRFVKCRFASLRREAEALQFVRTNTTIPVPSVLLVFQRDHKWYLVMETIGGTTLSLHCKNMSTTQLVEIANTLKEYMYQLENLGSHRCTMGSWPKGSFSNVFFALARHYRFKVPLPTDEYNNMADFHRYWVQRLGDHPQCDFLRDALSKEVLSEDKVVLSHGDLNVSNIMVSADGHILSVLDWDTFGWYPAFWEPMSMWRGGRWRTQWLNALETVFKQTDMGTTYITVLDFLGTDYFTSDDLDDLL</sequence>
<dbReference type="EMBL" id="JANVFS010000020">
    <property type="protein sequence ID" value="KAJ4476381.1"/>
    <property type="molecule type" value="Genomic_DNA"/>
</dbReference>
<dbReference type="SUPFAM" id="SSF56112">
    <property type="entry name" value="Protein kinase-like (PK-like)"/>
    <property type="match status" value="1"/>
</dbReference>
<reference evidence="2" key="2">
    <citation type="journal article" date="2023" name="Proc. Natl. Acad. Sci. U.S.A.">
        <title>A global phylogenomic analysis of the shiitake genus Lentinula.</title>
        <authorList>
            <person name="Sierra-Patev S."/>
            <person name="Min B."/>
            <person name="Naranjo-Ortiz M."/>
            <person name="Looney B."/>
            <person name="Konkel Z."/>
            <person name="Slot J.C."/>
            <person name="Sakamoto Y."/>
            <person name="Steenwyk J.L."/>
            <person name="Rokas A."/>
            <person name="Carro J."/>
            <person name="Camarero S."/>
            <person name="Ferreira P."/>
            <person name="Molpeceres G."/>
            <person name="Ruiz-Duenas F.J."/>
            <person name="Serrano A."/>
            <person name="Henrissat B."/>
            <person name="Drula E."/>
            <person name="Hughes K.W."/>
            <person name="Mata J.L."/>
            <person name="Ishikawa N.K."/>
            <person name="Vargas-Isla R."/>
            <person name="Ushijima S."/>
            <person name="Smith C.A."/>
            <person name="Donoghue J."/>
            <person name="Ahrendt S."/>
            <person name="Andreopoulos W."/>
            <person name="He G."/>
            <person name="LaButti K."/>
            <person name="Lipzen A."/>
            <person name="Ng V."/>
            <person name="Riley R."/>
            <person name="Sandor L."/>
            <person name="Barry K."/>
            <person name="Martinez A.T."/>
            <person name="Xiao Y."/>
            <person name="Gibbons J.G."/>
            <person name="Terashima K."/>
            <person name="Grigoriev I.V."/>
            <person name="Hibbett D."/>
        </authorList>
    </citation>
    <scope>NUCLEOTIDE SEQUENCE</scope>
    <source>
        <strain evidence="2">Sp2 HRB7682 ss15</strain>
    </source>
</reference>
<dbReference type="InterPro" id="IPR011009">
    <property type="entry name" value="Kinase-like_dom_sf"/>
</dbReference>
<dbReference type="Gene3D" id="3.90.1200.10">
    <property type="match status" value="1"/>
</dbReference>
<evidence type="ECO:0000313" key="3">
    <source>
        <dbReference type="Proteomes" id="UP001150238"/>
    </source>
</evidence>
<evidence type="ECO:0000313" key="2">
    <source>
        <dbReference type="EMBL" id="KAJ4476381.1"/>
    </source>
</evidence>
<dbReference type="Proteomes" id="UP001150238">
    <property type="component" value="Unassembled WGS sequence"/>
</dbReference>
<dbReference type="PANTHER" id="PTHR21310">
    <property type="entry name" value="AMINOGLYCOSIDE PHOSPHOTRANSFERASE-RELATED-RELATED"/>
    <property type="match status" value="1"/>
</dbReference>
<feature type="domain" description="Aminoglycoside phosphotransferase" evidence="1">
    <location>
        <begin position="48"/>
        <end position="250"/>
    </location>
</feature>